<sequence>PPPLLLFLLLLLLLLLFLILVCSLYKLSSVFQLAGGKIAGDIFKDNAVLPNPLARLMVGILVTVPVQSSSTSTSIIVSLVSSGLLEVRSAAPIIMGSYIGMSVTNTIAAMMQAVERNEFKQYEGRAEERGCFISSYKRVAGNLQWMRDYCVTLESHCSLAVWCFWRRRRRGMDPHSC</sequence>
<organism evidence="21 22">
    <name type="scientific">Coregonus suidteri</name>
    <dbReference type="NCBI Taxonomy" id="861788"/>
    <lineage>
        <taxon>Eukaryota</taxon>
        <taxon>Metazoa</taxon>
        <taxon>Chordata</taxon>
        <taxon>Craniata</taxon>
        <taxon>Vertebrata</taxon>
        <taxon>Euteleostomi</taxon>
        <taxon>Actinopterygii</taxon>
        <taxon>Neopterygii</taxon>
        <taxon>Teleostei</taxon>
        <taxon>Protacanthopterygii</taxon>
        <taxon>Salmoniformes</taxon>
        <taxon>Salmonidae</taxon>
        <taxon>Coregoninae</taxon>
        <taxon>Coregonus</taxon>
    </lineage>
</organism>
<evidence type="ECO:0000256" key="10">
    <source>
        <dbReference type="ARBA" id="ARBA00023065"/>
    </source>
</evidence>
<dbReference type="GO" id="GO:0016324">
    <property type="term" value="C:apical plasma membrane"/>
    <property type="evidence" value="ECO:0007669"/>
    <property type="project" value="UniProtKB-SubCell"/>
</dbReference>
<evidence type="ECO:0000256" key="2">
    <source>
        <dbReference type="ARBA" id="ARBA00005808"/>
    </source>
</evidence>
<keyword evidence="8" id="KW-0769">Symport</keyword>
<evidence type="ECO:0000256" key="12">
    <source>
        <dbReference type="ARBA" id="ARBA00023157"/>
    </source>
</evidence>
<evidence type="ECO:0000313" key="21">
    <source>
        <dbReference type="EMBL" id="KAK6298752.1"/>
    </source>
</evidence>
<dbReference type="EMBL" id="JAGTTL010000029">
    <property type="protein sequence ID" value="KAK6298752.1"/>
    <property type="molecule type" value="Genomic_DNA"/>
</dbReference>
<evidence type="ECO:0000256" key="16">
    <source>
        <dbReference type="ARBA" id="ARBA00029764"/>
    </source>
</evidence>
<keyword evidence="5" id="KW-1003">Cell membrane</keyword>
<dbReference type="GO" id="GO:0030643">
    <property type="term" value="P:intracellular phosphate ion homeostasis"/>
    <property type="evidence" value="ECO:0007669"/>
    <property type="project" value="TreeGrafter"/>
</dbReference>
<evidence type="ECO:0000256" key="7">
    <source>
        <dbReference type="ARBA" id="ARBA00022692"/>
    </source>
</evidence>
<comment type="function">
    <text evidence="19">Involved in actively transporting phosphate into cells via Na(+) cotransport in the renal brush border membrane. The cotransport has a Na(+):Pi stoichiometry of 3:1 and is electrogenic.</text>
</comment>
<keyword evidence="4" id="KW-0813">Transport</keyword>
<protein>
    <recommendedName>
        <fullName evidence="3">Sodium-dependent phosphate transport protein 2A</fullName>
    </recommendedName>
    <alternativeName>
        <fullName evidence="17">Na(+)-dependent phosphate cotransporter 2A</fullName>
    </alternativeName>
    <alternativeName>
        <fullName evidence="15">Sodium/phosphate cotransporter 2A</fullName>
    </alternativeName>
    <alternativeName>
        <fullName evidence="16">Solute carrier family 34 member 1</fullName>
    </alternativeName>
</protein>
<evidence type="ECO:0000256" key="20">
    <source>
        <dbReference type="ARBA" id="ARBA00046944"/>
    </source>
</evidence>
<evidence type="ECO:0000256" key="18">
    <source>
        <dbReference type="ARBA" id="ARBA00034042"/>
    </source>
</evidence>
<reference evidence="21 22" key="1">
    <citation type="submission" date="2021-04" db="EMBL/GenBank/DDBJ databases">
        <authorList>
            <person name="De Guttry C."/>
            <person name="Zahm M."/>
            <person name="Klopp C."/>
            <person name="Cabau C."/>
            <person name="Louis A."/>
            <person name="Berthelot C."/>
            <person name="Parey E."/>
            <person name="Roest Crollius H."/>
            <person name="Montfort J."/>
            <person name="Robinson-Rechavi M."/>
            <person name="Bucao C."/>
            <person name="Bouchez O."/>
            <person name="Gislard M."/>
            <person name="Lluch J."/>
            <person name="Milhes M."/>
            <person name="Lampietro C."/>
            <person name="Lopez Roques C."/>
            <person name="Donnadieu C."/>
            <person name="Braasch I."/>
            <person name="Desvignes T."/>
            <person name="Postlethwait J."/>
            <person name="Bobe J."/>
            <person name="Wedekind C."/>
            <person name="Guiguen Y."/>
        </authorList>
    </citation>
    <scope>NUCLEOTIDE SEQUENCE [LARGE SCALE GENOMIC DNA]</scope>
    <source>
        <strain evidence="21">Cs_M1</strain>
        <tissue evidence="21">Blood</tissue>
    </source>
</reference>
<dbReference type="GO" id="GO:0005436">
    <property type="term" value="F:sodium:phosphate symporter activity"/>
    <property type="evidence" value="ECO:0007669"/>
    <property type="project" value="InterPro"/>
</dbReference>
<evidence type="ECO:0000256" key="5">
    <source>
        <dbReference type="ARBA" id="ARBA00022475"/>
    </source>
</evidence>
<evidence type="ECO:0000256" key="3">
    <source>
        <dbReference type="ARBA" id="ARBA00020021"/>
    </source>
</evidence>
<dbReference type="PANTHER" id="PTHR10010:SF21">
    <property type="entry name" value="SODIUM-DEPENDENT PHOSPHATE TRANSPORT PROTEIN 2A"/>
    <property type="match status" value="1"/>
</dbReference>
<evidence type="ECO:0000256" key="6">
    <source>
        <dbReference type="ARBA" id="ARBA00022553"/>
    </source>
</evidence>
<keyword evidence="12" id="KW-1015">Disulfide bond</keyword>
<accession>A0AAN8KWE7</accession>
<comment type="caution">
    <text evidence="21">The sequence shown here is derived from an EMBL/GenBank/DDBJ whole genome shotgun (WGS) entry which is preliminary data.</text>
</comment>
<keyword evidence="22" id="KW-1185">Reference proteome</keyword>
<evidence type="ECO:0000256" key="8">
    <source>
        <dbReference type="ARBA" id="ARBA00022847"/>
    </source>
</evidence>
<evidence type="ECO:0000256" key="15">
    <source>
        <dbReference type="ARBA" id="ARBA00029614"/>
    </source>
</evidence>
<dbReference type="GO" id="GO:0031982">
    <property type="term" value="C:vesicle"/>
    <property type="evidence" value="ECO:0007669"/>
    <property type="project" value="TreeGrafter"/>
</dbReference>
<comment type="similarity">
    <text evidence="2">Belongs to the SLC34A transporter family.</text>
</comment>
<keyword evidence="14" id="KW-0739">Sodium transport</keyword>
<feature type="non-terminal residue" evidence="21">
    <location>
        <position position="1"/>
    </location>
</feature>
<comment type="catalytic activity">
    <reaction evidence="18">
        <text>3 Na(+)(out) + phosphate(out) = 3 Na(+)(in) + phosphate(in)</text>
        <dbReference type="Rhea" id="RHEA:71255"/>
        <dbReference type="ChEBI" id="CHEBI:29101"/>
        <dbReference type="ChEBI" id="CHEBI:43474"/>
    </reaction>
    <physiologicalReaction direction="left-to-right" evidence="18">
        <dbReference type="Rhea" id="RHEA:71256"/>
    </physiologicalReaction>
</comment>
<keyword evidence="13" id="KW-0325">Glycoprotein</keyword>
<dbReference type="Pfam" id="PF02690">
    <property type="entry name" value="Na_Pi_cotrans"/>
    <property type="match status" value="1"/>
</dbReference>
<comment type="subcellular location">
    <subcellularLocation>
        <location evidence="1">Apical cell membrane</location>
        <topology evidence="1">Multi-pass membrane protein</topology>
    </subcellularLocation>
</comment>
<evidence type="ECO:0000256" key="19">
    <source>
        <dbReference type="ARBA" id="ARBA00045420"/>
    </source>
</evidence>
<evidence type="ECO:0000256" key="11">
    <source>
        <dbReference type="ARBA" id="ARBA00023136"/>
    </source>
</evidence>
<evidence type="ECO:0000256" key="9">
    <source>
        <dbReference type="ARBA" id="ARBA00022989"/>
    </source>
</evidence>
<comment type="subunit">
    <text evidence="20">Interacts via its C-terminal region with NHERF4. Interacts with NHERF1. Interacts with TMEM174; regulates SLC34A1 internalization by PTH and FGF23.</text>
</comment>
<keyword evidence="7" id="KW-0812">Transmembrane</keyword>
<name>A0AAN8KWE7_9TELE</name>
<evidence type="ECO:0000256" key="13">
    <source>
        <dbReference type="ARBA" id="ARBA00023180"/>
    </source>
</evidence>
<dbReference type="GO" id="GO:0044341">
    <property type="term" value="P:sodium-dependent phosphate transport"/>
    <property type="evidence" value="ECO:0007669"/>
    <property type="project" value="InterPro"/>
</dbReference>
<evidence type="ECO:0000256" key="4">
    <source>
        <dbReference type="ARBA" id="ARBA00022448"/>
    </source>
</evidence>
<gene>
    <name evidence="21" type="ORF">J4Q44_G00302620</name>
</gene>
<evidence type="ECO:0000313" key="22">
    <source>
        <dbReference type="Proteomes" id="UP001356427"/>
    </source>
</evidence>
<keyword evidence="10" id="KW-0406">Ion transport</keyword>
<proteinExistence type="inferred from homology"/>
<dbReference type="PANTHER" id="PTHR10010">
    <property type="entry name" value="SOLUTE CARRIER FAMILY 34 SODIUM PHOSPHATE , MEMBER 2-RELATED"/>
    <property type="match status" value="1"/>
</dbReference>
<evidence type="ECO:0000256" key="1">
    <source>
        <dbReference type="ARBA" id="ARBA00004424"/>
    </source>
</evidence>
<dbReference type="InterPro" id="IPR003841">
    <property type="entry name" value="Na/Pi_transpt"/>
</dbReference>
<dbReference type="GO" id="GO:0005903">
    <property type="term" value="C:brush border"/>
    <property type="evidence" value="ECO:0007669"/>
    <property type="project" value="TreeGrafter"/>
</dbReference>
<keyword evidence="6" id="KW-0597">Phosphoprotein</keyword>
<keyword evidence="11" id="KW-0472">Membrane</keyword>
<dbReference type="Proteomes" id="UP001356427">
    <property type="component" value="Unassembled WGS sequence"/>
</dbReference>
<keyword evidence="14" id="KW-0915">Sodium</keyword>
<evidence type="ECO:0000256" key="14">
    <source>
        <dbReference type="ARBA" id="ARBA00023201"/>
    </source>
</evidence>
<dbReference type="AlphaFoldDB" id="A0AAN8KWE7"/>
<keyword evidence="9" id="KW-1133">Transmembrane helix</keyword>
<evidence type="ECO:0000256" key="17">
    <source>
        <dbReference type="ARBA" id="ARBA00031850"/>
    </source>
</evidence>